<dbReference type="GO" id="GO:0016020">
    <property type="term" value="C:membrane"/>
    <property type="evidence" value="ECO:0007669"/>
    <property type="project" value="UniProtKB-SubCell"/>
</dbReference>
<evidence type="ECO:0000256" key="4">
    <source>
        <dbReference type="ARBA" id="ARBA00022970"/>
    </source>
</evidence>
<dbReference type="HOGENOM" id="CLU_007946_12_2_1"/>
<dbReference type="PANTHER" id="PTHR43341:SF3">
    <property type="entry name" value="AMINO-ACID PERMEASE PB1C11.02-RELATED"/>
    <property type="match status" value="1"/>
</dbReference>
<feature type="transmembrane region" description="Helical" evidence="7">
    <location>
        <begin position="370"/>
        <end position="393"/>
    </location>
</feature>
<dbReference type="STRING" id="743788.S8E766"/>
<organism evidence="9 10">
    <name type="scientific">Fomitopsis schrenkii</name>
    <name type="common">Brown rot fungus</name>
    <dbReference type="NCBI Taxonomy" id="2126942"/>
    <lineage>
        <taxon>Eukaryota</taxon>
        <taxon>Fungi</taxon>
        <taxon>Dikarya</taxon>
        <taxon>Basidiomycota</taxon>
        <taxon>Agaricomycotina</taxon>
        <taxon>Agaricomycetes</taxon>
        <taxon>Polyporales</taxon>
        <taxon>Fomitopsis</taxon>
    </lineage>
</organism>
<dbReference type="InterPro" id="IPR004840">
    <property type="entry name" value="Amino_acid_permease_CS"/>
</dbReference>
<dbReference type="InterPro" id="IPR050524">
    <property type="entry name" value="APC_YAT"/>
</dbReference>
<feature type="transmembrane region" description="Helical" evidence="7">
    <location>
        <begin position="55"/>
        <end position="73"/>
    </location>
</feature>
<feature type="transmembrane region" description="Helical" evidence="7">
    <location>
        <begin position="156"/>
        <end position="174"/>
    </location>
</feature>
<feature type="transmembrane region" description="Helical" evidence="7">
    <location>
        <begin position="85"/>
        <end position="107"/>
    </location>
</feature>
<feature type="transmembrane region" description="Helical" evidence="7">
    <location>
        <begin position="413"/>
        <end position="436"/>
    </location>
</feature>
<proteinExistence type="predicted"/>
<comment type="subcellular location">
    <subcellularLocation>
        <location evidence="1">Membrane</location>
        <topology evidence="1">Multi-pass membrane protein</topology>
    </subcellularLocation>
</comment>
<dbReference type="AlphaFoldDB" id="S8E766"/>
<dbReference type="OrthoDB" id="3900342at2759"/>
<gene>
    <name evidence="9" type="ORF">FOMPIDRAFT_1121796</name>
</gene>
<evidence type="ECO:0000256" key="3">
    <source>
        <dbReference type="ARBA" id="ARBA00022692"/>
    </source>
</evidence>
<feature type="transmembrane region" description="Helical" evidence="7">
    <location>
        <begin position="194"/>
        <end position="212"/>
    </location>
</feature>
<feature type="transmembrane region" description="Helical" evidence="7">
    <location>
        <begin position="245"/>
        <end position="263"/>
    </location>
</feature>
<evidence type="ECO:0000256" key="1">
    <source>
        <dbReference type="ARBA" id="ARBA00004141"/>
    </source>
</evidence>
<keyword evidence="3 7" id="KW-0812">Transmembrane</keyword>
<name>S8E766_FOMSC</name>
<evidence type="ECO:0000256" key="5">
    <source>
        <dbReference type="ARBA" id="ARBA00022989"/>
    </source>
</evidence>
<feature type="transmembrane region" description="Helical" evidence="7">
    <location>
        <begin position="448"/>
        <end position="467"/>
    </location>
</feature>
<dbReference type="FunFam" id="1.20.1740.10:FF:000001">
    <property type="entry name" value="Amino acid permease"/>
    <property type="match status" value="1"/>
</dbReference>
<dbReference type="Gene3D" id="1.20.1740.10">
    <property type="entry name" value="Amino acid/polyamine transporter I"/>
    <property type="match status" value="1"/>
</dbReference>
<dbReference type="PANTHER" id="PTHR43341">
    <property type="entry name" value="AMINO ACID PERMEASE"/>
    <property type="match status" value="1"/>
</dbReference>
<dbReference type="InterPro" id="IPR004841">
    <property type="entry name" value="AA-permease/SLC12A_dom"/>
</dbReference>
<dbReference type="PROSITE" id="PS00218">
    <property type="entry name" value="AMINO_ACID_PERMEASE_1"/>
    <property type="match status" value="1"/>
</dbReference>
<keyword evidence="4" id="KW-0029">Amino-acid transport</keyword>
<dbReference type="InParanoid" id="S8E766"/>
<keyword evidence="2" id="KW-0813">Transport</keyword>
<dbReference type="GO" id="GO:0015171">
    <property type="term" value="F:amino acid transmembrane transporter activity"/>
    <property type="evidence" value="ECO:0007669"/>
    <property type="project" value="TreeGrafter"/>
</dbReference>
<protein>
    <recommendedName>
        <fullName evidence="8">Amino acid permease/ SLC12A domain-containing protein</fullName>
    </recommendedName>
</protein>
<keyword evidence="5 7" id="KW-1133">Transmembrane helix</keyword>
<keyword evidence="10" id="KW-1185">Reference proteome</keyword>
<evidence type="ECO:0000259" key="8">
    <source>
        <dbReference type="Pfam" id="PF00324"/>
    </source>
</evidence>
<dbReference type="Pfam" id="PF00324">
    <property type="entry name" value="AA_permease"/>
    <property type="match status" value="1"/>
</dbReference>
<dbReference type="Proteomes" id="UP000015241">
    <property type="component" value="Unassembled WGS sequence"/>
</dbReference>
<dbReference type="eggNOG" id="KOG1286">
    <property type="taxonomic scope" value="Eukaryota"/>
</dbReference>
<evidence type="ECO:0000256" key="6">
    <source>
        <dbReference type="ARBA" id="ARBA00023136"/>
    </source>
</evidence>
<evidence type="ECO:0000313" key="9">
    <source>
        <dbReference type="EMBL" id="EPT00852.1"/>
    </source>
</evidence>
<evidence type="ECO:0000256" key="2">
    <source>
        <dbReference type="ARBA" id="ARBA00022448"/>
    </source>
</evidence>
<feature type="transmembrane region" description="Helical" evidence="7">
    <location>
        <begin position="341"/>
        <end position="364"/>
    </location>
</feature>
<feature type="transmembrane region" description="Helical" evidence="7">
    <location>
        <begin position="127"/>
        <end position="144"/>
    </location>
</feature>
<dbReference type="PIRSF" id="PIRSF006060">
    <property type="entry name" value="AA_transporter"/>
    <property type="match status" value="1"/>
</dbReference>
<accession>S8E766</accession>
<evidence type="ECO:0000256" key="7">
    <source>
        <dbReference type="SAM" id="Phobius"/>
    </source>
</evidence>
<reference evidence="9 10" key="1">
    <citation type="journal article" date="2012" name="Science">
        <title>The Paleozoic origin of enzymatic lignin decomposition reconstructed from 31 fungal genomes.</title>
        <authorList>
            <person name="Floudas D."/>
            <person name="Binder M."/>
            <person name="Riley R."/>
            <person name="Barry K."/>
            <person name="Blanchette R.A."/>
            <person name="Henrissat B."/>
            <person name="Martinez A.T."/>
            <person name="Otillar R."/>
            <person name="Spatafora J.W."/>
            <person name="Yadav J.S."/>
            <person name="Aerts A."/>
            <person name="Benoit I."/>
            <person name="Boyd A."/>
            <person name="Carlson A."/>
            <person name="Copeland A."/>
            <person name="Coutinho P.M."/>
            <person name="de Vries R.P."/>
            <person name="Ferreira P."/>
            <person name="Findley K."/>
            <person name="Foster B."/>
            <person name="Gaskell J."/>
            <person name="Glotzer D."/>
            <person name="Gorecki P."/>
            <person name="Heitman J."/>
            <person name="Hesse C."/>
            <person name="Hori C."/>
            <person name="Igarashi K."/>
            <person name="Jurgens J.A."/>
            <person name="Kallen N."/>
            <person name="Kersten P."/>
            <person name="Kohler A."/>
            <person name="Kuees U."/>
            <person name="Kumar T.K.A."/>
            <person name="Kuo A."/>
            <person name="LaButti K."/>
            <person name="Larrondo L.F."/>
            <person name="Lindquist E."/>
            <person name="Ling A."/>
            <person name="Lombard V."/>
            <person name="Lucas S."/>
            <person name="Lundell T."/>
            <person name="Martin R."/>
            <person name="McLaughlin D.J."/>
            <person name="Morgenstern I."/>
            <person name="Morin E."/>
            <person name="Murat C."/>
            <person name="Nagy L.G."/>
            <person name="Nolan M."/>
            <person name="Ohm R.A."/>
            <person name="Patyshakuliyeva A."/>
            <person name="Rokas A."/>
            <person name="Ruiz-Duenas F.J."/>
            <person name="Sabat G."/>
            <person name="Salamov A."/>
            <person name="Samejima M."/>
            <person name="Schmutz J."/>
            <person name="Slot J.C."/>
            <person name="St John F."/>
            <person name="Stenlid J."/>
            <person name="Sun H."/>
            <person name="Sun S."/>
            <person name="Syed K."/>
            <person name="Tsang A."/>
            <person name="Wiebenga A."/>
            <person name="Young D."/>
            <person name="Pisabarro A."/>
            <person name="Eastwood D.C."/>
            <person name="Martin F."/>
            <person name="Cullen D."/>
            <person name="Grigoriev I.V."/>
            <person name="Hibbett D.S."/>
        </authorList>
    </citation>
    <scope>NUCLEOTIDE SEQUENCE</scope>
    <source>
        <strain evidence="10">FP-58527</strain>
    </source>
</reference>
<feature type="transmembrane region" description="Helical" evidence="7">
    <location>
        <begin position="25"/>
        <end position="43"/>
    </location>
</feature>
<feature type="transmembrane region" description="Helical" evidence="7">
    <location>
        <begin position="292"/>
        <end position="315"/>
    </location>
</feature>
<evidence type="ECO:0000313" key="10">
    <source>
        <dbReference type="Proteomes" id="UP000015241"/>
    </source>
</evidence>
<keyword evidence="6 7" id="KW-0472">Membrane</keyword>
<dbReference type="EMBL" id="KE504146">
    <property type="protein sequence ID" value="EPT00852.1"/>
    <property type="molecule type" value="Genomic_DNA"/>
</dbReference>
<sequence>MRRRVLAGNADGTHETKRGMGSRHLMMIAIGGTIGTGIFLSAGEAIATAGPGSALISYFVVGVFCYGVVISLGEMASYIPVSGSFFVFGTRFVSRALGFTLGWNYWVQCELTAAAVILQFWESRIQPWEWAPIIIAPIFVLQLIHVRVYGESEYCFAIIKVILIILFIIVGLIYDWGGVKGHPGPGLANFHSGQAFIGGFPAFAQTFAYAFYSYGGVELVSLAAGESARPHVSVPRAVRATFVRILLFYVLTILVIGLCINHADDTLLNAAYDSDVAASPVTVVFQRAGFGAAVHVVNAVLLTAVLSATYSCFYASSRMLLPLARNGQAPRVFGWVNSRGVPVPALVASLVVSFLTFLTSIWGAGIVFTWLLNLTGISALLTWASNSGISLRFRAAWRSQGRDLKDLPYTQPLFPLLLVVAIVLATCIFIAEGYSAVVEEPFNWRNVLATYIGLALYVVLYAGYTLYEFLWLRTRTHFVPLSEVNLDTDAVWGPGEGRRIRAAEAEEKLRELEKVSSGVRRTLKQVWMRL</sequence>
<feature type="domain" description="Amino acid permease/ SLC12A" evidence="8">
    <location>
        <begin position="24"/>
        <end position="471"/>
    </location>
</feature>